<organism evidence="3 4">
    <name type="scientific">Williamsia phyllosphaerae</name>
    <dbReference type="NCBI Taxonomy" id="885042"/>
    <lineage>
        <taxon>Bacteria</taxon>
        <taxon>Bacillati</taxon>
        <taxon>Actinomycetota</taxon>
        <taxon>Actinomycetes</taxon>
        <taxon>Mycobacteriales</taxon>
        <taxon>Nocardiaceae</taxon>
        <taxon>Williamsia</taxon>
    </lineage>
</organism>
<accession>A0ABQ1V068</accession>
<dbReference type="EMBL" id="BMCS01000001">
    <property type="protein sequence ID" value="GGF29740.1"/>
    <property type="molecule type" value="Genomic_DNA"/>
</dbReference>
<dbReference type="Proteomes" id="UP000632454">
    <property type="component" value="Unassembled WGS sequence"/>
</dbReference>
<dbReference type="InterPro" id="IPR011008">
    <property type="entry name" value="Dimeric_a/b-barrel"/>
</dbReference>
<reference evidence="4" key="1">
    <citation type="journal article" date="2019" name="Int. J. Syst. Evol. Microbiol.">
        <title>The Global Catalogue of Microorganisms (GCM) 10K type strain sequencing project: providing services to taxonomists for standard genome sequencing and annotation.</title>
        <authorList>
            <consortium name="The Broad Institute Genomics Platform"/>
            <consortium name="The Broad Institute Genome Sequencing Center for Infectious Disease"/>
            <person name="Wu L."/>
            <person name="Ma J."/>
        </authorList>
    </citation>
    <scope>NUCLEOTIDE SEQUENCE [LARGE SCALE GENOMIC DNA]</scope>
    <source>
        <strain evidence="4">CCM 7855</strain>
    </source>
</reference>
<comment type="similarity">
    <text evidence="1">Belongs to the YciI family.</text>
</comment>
<name>A0ABQ1V068_9NOCA</name>
<gene>
    <name evidence="3" type="ORF">GCM10007298_27110</name>
</gene>
<comment type="caution">
    <text evidence="3">The sequence shown here is derived from an EMBL/GenBank/DDBJ whole genome shotgun (WGS) entry which is preliminary data.</text>
</comment>
<dbReference type="RefSeq" id="WP_229705086.1">
    <property type="nucleotide sequence ID" value="NZ_BMCS01000001.1"/>
</dbReference>
<dbReference type="SUPFAM" id="SSF54909">
    <property type="entry name" value="Dimeric alpha+beta barrel"/>
    <property type="match status" value="1"/>
</dbReference>
<dbReference type="Pfam" id="PF03795">
    <property type="entry name" value="YCII"/>
    <property type="match status" value="1"/>
</dbReference>
<evidence type="ECO:0000313" key="3">
    <source>
        <dbReference type="EMBL" id="GGF29740.1"/>
    </source>
</evidence>
<proteinExistence type="inferred from homology"/>
<evidence type="ECO:0000259" key="2">
    <source>
        <dbReference type="Pfam" id="PF03795"/>
    </source>
</evidence>
<evidence type="ECO:0000256" key="1">
    <source>
        <dbReference type="ARBA" id="ARBA00007689"/>
    </source>
</evidence>
<evidence type="ECO:0000313" key="4">
    <source>
        <dbReference type="Proteomes" id="UP000632454"/>
    </source>
</evidence>
<dbReference type="PANTHER" id="PTHR37828">
    <property type="entry name" value="GSR2449 PROTEIN"/>
    <property type="match status" value="1"/>
</dbReference>
<keyword evidence="4" id="KW-1185">Reference proteome</keyword>
<dbReference type="PANTHER" id="PTHR37828:SF1">
    <property type="entry name" value="YCII-RELATED DOMAIN-CONTAINING PROTEIN"/>
    <property type="match status" value="1"/>
</dbReference>
<dbReference type="InterPro" id="IPR005545">
    <property type="entry name" value="YCII"/>
</dbReference>
<protein>
    <recommendedName>
        <fullName evidence="2">YCII-related domain-containing protein</fullName>
    </recommendedName>
</protein>
<feature type="domain" description="YCII-related" evidence="2">
    <location>
        <begin position="5"/>
        <end position="78"/>
    </location>
</feature>
<sequence>MTLTYTAPLTDIDAALDDHVAWLDANYADGTFLASGRREPRIGGVILVADINRDELDHRLSEDPFGRRGLADYAVMTFHPSRTADGLHELLGAQR</sequence>